<organism evidence="1 2">
    <name type="scientific">Arctium lappa</name>
    <name type="common">Greater burdock</name>
    <name type="synonym">Lappa major</name>
    <dbReference type="NCBI Taxonomy" id="4217"/>
    <lineage>
        <taxon>Eukaryota</taxon>
        <taxon>Viridiplantae</taxon>
        <taxon>Streptophyta</taxon>
        <taxon>Embryophyta</taxon>
        <taxon>Tracheophyta</taxon>
        <taxon>Spermatophyta</taxon>
        <taxon>Magnoliopsida</taxon>
        <taxon>eudicotyledons</taxon>
        <taxon>Gunneridae</taxon>
        <taxon>Pentapetalae</taxon>
        <taxon>asterids</taxon>
        <taxon>campanulids</taxon>
        <taxon>Asterales</taxon>
        <taxon>Asteraceae</taxon>
        <taxon>Carduoideae</taxon>
        <taxon>Cardueae</taxon>
        <taxon>Arctiinae</taxon>
        <taxon>Arctium</taxon>
    </lineage>
</organism>
<accession>A0ACB9FJN9</accession>
<protein>
    <submittedName>
        <fullName evidence="1">Uncharacterized protein</fullName>
    </submittedName>
</protein>
<name>A0ACB9FJN9_ARCLA</name>
<keyword evidence="2" id="KW-1185">Reference proteome</keyword>
<proteinExistence type="predicted"/>
<reference evidence="2" key="1">
    <citation type="journal article" date="2022" name="Mol. Ecol. Resour.">
        <title>The genomes of chicory, endive, great burdock and yacon provide insights into Asteraceae palaeo-polyploidization history and plant inulin production.</title>
        <authorList>
            <person name="Fan W."/>
            <person name="Wang S."/>
            <person name="Wang H."/>
            <person name="Wang A."/>
            <person name="Jiang F."/>
            <person name="Liu H."/>
            <person name="Zhao H."/>
            <person name="Xu D."/>
            <person name="Zhang Y."/>
        </authorList>
    </citation>
    <scope>NUCLEOTIDE SEQUENCE [LARGE SCALE GENOMIC DNA]</scope>
    <source>
        <strain evidence="2">cv. Niubang</strain>
    </source>
</reference>
<evidence type="ECO:0000313" key="2">
    <source>
        <dbReference type="Proteomes" id="UP001055879"/>
    </source>
</evidence>
<sequence length="81" mass="9163">MTCGPALKTLIDSSRKLAIKASLSTPSTSILLNSRWLSQKEKTKDKILTNARRQTPLHQKAWLPPQGFDQNKKENLEIPHL</sequence>
<gene>
    <name evidence="1" type="ORF">L6452_02659</name>
</gene>
<evidence type="ECO:0000313" key="1">
    <source>
        <dbReference type="EMBL" id="KAI3771494.1"/>
    </source>
</evidence>
<comment type="caution">
    <text evidence="1">The sequence shown here is derived from an EMBL/GenBank/DDBJ whole genome shotgun (WGS) entry which is preliminary data.</text>
</comment>
<reference evidence="1 2" key="2">
    <citation type="journal article" date="2022" name="Mol. Ecol. Resour.">
        <title>The genomes of chicory, endive, great burdock and yacon provide insights into Asteraceae paleo-polyploidization history and plant inulin production.</title>
        <authorList>
            <person name="Fan W."/>
            <person name="Wang S."/>
            <person name="Wang H."/>
            <person name="Wang A."/>
            <person name="Jiang F."/>
            <person name="Liu H."/>
            <person name="Zhao H."/>
            <person name="Xu D."/>
            <person name="Zhang Y."/>
        </authorList>
    </citation>
    <scope>NUCLEOTIDE SEQUENCE [LARGE SCALE GENOMIC DNA]</scope>
    <source>
        <strain evidence="2">cv. Niubang</strain>
    </source>
</reference>
<dbReference type="EMBL" id="CM042047">
    <property type="protein sequence ID" value="KAI3771494.1"/>
    <property type="molecule type" value="Genomic_DNA"/>
</dbReference>
<dbReference type="Proteomes" id="UP001055879">
    <property type="component" value="Linkage Group LG01"/>
</dbReference>